<protein>
    <submittedName>
        <fullName evidence="1">Uncharacterized protein</fullName>
    </submittedName>
</protein>
<dbReference type="EMBL" id="AF097520">
    <property type="protein sequence ID" value="AAD54673.1"/>
    <property type="molecule type" value="Genomic_DNA"/>
</dbReference>
<reference evidence="1" key="1">
    <citation type="journal article" date="1999" name="Mol. Microbiol.">
        <title>The aerobactin iron transport system genes in Shigella flexneri are present within a pathogenicity island.</title>
        <authorList>
            <person name="Vokes S.A."/>
            <person name="Reeves S.A."/>
            <person name="Torres A.G."/>
            <person name="Payne S.M."/>
        </authorList>
    </citation>
    <scope>NUCLEOTIDE SEQUENCE</scope>
    <source>
        <strain evidence="1">SA100</strain>
    </source>
</reference>
<accession>Q9RQK3</accession>
<evidence type="ECO:0000313" key="1">
    <source>
        <dbReference type="EMBL" id="AAD54673.1"/>
    </source>
</evidence>
<name>Q9RQK3_SHIFL</name>
<organism evidence="1">
    <name type="scientific">Shigella flexneri</name>
    <dbReference type="NCBI Taxonomy" id="623"/>
    <lineage>
        <taxon>Bacteria</taxon>
        <taxon>Pseudomonadati</taxon>
        <taxon>Pseudomonadota</taxon>
        <taxon>Gammaproteobacteria</taxon>
        <taxon>Enterobacterales</taxon>
        <taxon>Enterobacteriaceae</taxon>
        <taxon>Shigella</taxon>
    </lineage>
</organism>
<dbReference type="AlphaFoldDB" id="Q9RQK3"/>
<proteinExistence type="predicted"/>
<sequence length="83" mass="9196">MELKHYNVTRDRRYAPKTTVLLATCVQCRASRYRTERSAGCAPCSGHTDKSESVCMGCPADAWLNAVSAIVPVVGKANFPYWQ</sequence>